<accession>A0A0S1MIA8</accession>
<evidence type="ECO:0000256" key="1">
    <source>
        <dbReference type="SAM" id="SignalP"/>
    </source>
</evidence>
<evidence type="ECO:0000313" key="2">
    <source>
        <dbReference type="EMBL" id="ALL40606.1"/>
    </source>
</evidence>
<feature type="chain" id="PRO_5006588922" evidence="1">
    <location>
        <begin position="17"/>
        <end position="49"/>
    </location>
</feature>
<name>A0A0S1MIA8_PHAPC</name>
<proteinExistence type="evidence at transcript level"/>
<reference evidence="2" key="1">
    <citation type="submission" date="2015-07" db="EMBL/GenBank/DDBJ databases">
        <title>Elucidating the P. pachyrhizi secretome and potential effectors.</title>
        <authorList>
            <person name="de Carvalho M.C.C.G."/>
            <person name="Nascimento L.C."/>
            <person name="Darben L.M."/>
            <person name="Polizel-Podanosqui A.M."/>
            <person name="Lopes-Caitar V.S."/>
            <person name="Rocha C.S."/>
            <person name="Qi M."/>
            <person name="Carazolle M."/>
            <person name="Kuwahara M.K."/>
            <person name="Pereira G.A.G."/>
            <person name="Abdelnoor R.V."/>
            <person name="Whitham S.A."/>
            <person name="Marcelino-Guimaraes F.C."/>
        </authorList>
    </citation>
    <scope>NUCLEOTIDE SEQUENCE</scope>
</reference>
<sequence>MMLAVVVGLLLPPGAGFLPLMKTGPKLISWFDDILLCLRLDFFTFTYSL</sequence>
<protein>
    <submittedName>
        <fullName evidence="2">Uncharacterized protein</fullName>
    </submittedName>
</protein>
<organism evidence="2">
    <name type="scientific">Phakopsora pachyrhizi</name>
    <name type="common">Asian soybean rust disease fungus</name>
    <dbReference type="NCBI Taxonomy" id="170000"/>
    <lineage>
        <taxon>Eukaryota</taxon>
        <taxon>Fungi</taxon>
        <taxon>Dikarya</taxon>
        <taxon>Basidiomycota</taxon>
        <taxon>Pucciniomycotina</taxon>
        <taxon>Pucciniomycetes</taxon>
        <taxon>Pucciniales</taxon>
        <taxon>Phakopsoraceae</taxon>
        <taxon>Phakopsora</taxon>
    </lineage>
</organism>
<feature type="signal peptide" evidence="1">
    <location>
        <begin position="1"/>
        <end position="16"/>
    </location>
</feature>
<keyword evidence="1" id="KW-0732">Signal</keyword>
<dbReference type="AlphaFoldDB" id="A0A0S1MIA8"/>
<dbReference type="EMBL" id="KT246515">
    <property type="protein sequence ID" value="ALL40606.1"/>
    <property type="molecule type" value="mRNA"/>
</dbReference>